<dbReference type="Gene3D" id="3.100.10.10">
    <property type="match status" value="1"/>
</dbReference>
<comment type="caution">
    <text evidence="7">The sequence shown here is derived from an EMBL/GenBank/DDBJ whole genome shotgun (WGS) entry which is preliminary data.</text>
</comment>
<comment type="similarity">
    <text evidence="1 4">Belongs to the universal ribosomal protein uL15 family.</text>
</comment>
<evidence type="ECO:0000256" key="1">
    <source>
        <dbReference type="ARBA" id="ARBA00007320"/>
    </source>
</evidence>
<dbReference type="AlphaFoldDB" id="A0A1G1ZMY0"/>
<gene>
    <name evidence="4" type="primary">rplO</name>
    <name evidence="7" type="ORF">A3A16_01075</name>
</gene>
<dbReference type="Proteomes" id="UP000177942">
    <property type="component" value="Unassembled WGS sequence"/>
</dbReference>
<protein>
    <recommendedName>
        <fullName evidence="4">Large ribosomal subunit protein uL15</fullName>
    </recommendedName>
</protein>
<dbReference type="SUPFAM" id="SSF52080">
    <property type="entry name" value="Ribosomal proteins L15p and L18e"/>
    <property type="match status" value="1"/>
</dbReference>
<evidence type="ECO:0000313" key="8">
    <source>
        <dbReference type="Proteomes" id="UP000177942"/>
    </source>
</evidence>
<evidence type="ECO:0000256" key="4">
    <source>
        <dbReference type="HAMAP-Rule" id="MF_01341"/>
    </source>
</evidence>
<dbReference type="STRING" id="1798407.A3A16_01075"/>
<dbReference type="GO" id="GO:0015934">
    <property type="term" value="C:large ribosomal subunit"/>
    <property type="evidence" value="ECO:0007669"/>
    <property type="project" value="InterPro"/>
</dbReference>
<organism evidence="7 8">
    <name type="scientific">Candidatus Harrisonbacteria bacterium RIFCSPLOWO2_01_FULL_44_18</name>
    <dbReference type="NCBI Taxonomy" id="1798407"/>
    <lineage>
        <taxon>Bacteria</taxon>
        <taxon>Candidatus Harrisoniibacteriota</taxon>
    </lineage>
</organism>
<dbReference type="GO" id="GO:0019843">
    <property type="term" value="F:rRNA binding"/>
    <property type="evidence" value="ECO:0007669"/>
    <property type="project" value="UniProtKB-UniRule"/>
</dbReference>
<reference evidence="7 8" key="1">
    <citation type="journal article" date="2016" name="Nat. Commun.">
        <title>Thousands of microbial genomes shed light on interconnected biogeochemical processes in an aquifer system.</title>
        <authorList>
            <person name="Anantharaman K."/>
            <person name="Brown C.T."/>
            <person name="Hug L.A."/>
            <person name="Sharon I."/>
            <person name="Castelle C.J."/>
            <person name="Probst A.J."/>
            <person name="Thomas B.C."/>
            <person name="Singh A."/>
            <person name="Wilkins M.J."/>
            <person name="Karaoz U."/>
            <person name="Brodie E.L."/>
            <person name="Williams K.H."/>
            <person name="Hubbard S.S."/>
            <person name="Banfield J.F."/>
        </authorList>
    </citation>
    <scope>NUCLEOTIDE SEQUENCE [LARGE SCALE GENOMIC DNA]</scope>
</reference>
<evidence type="ECO:0000256" key="2">
    <source>
        <dbReference type="ARBA" id="ARBA00022980"/>
    </source>
</evidence>
<name>A0A1G1ZMY0_9BACT</name>
<dbReference type="GO" id="GO:0003735">
    <property type="term" value="F:structural constituent of ribosome"/>
    <property type="evidence" value="ECO:0007669"/>
    <property type="project" value="InterPro"/>
</dbReference>
<dbReference type="GO" id="GO:0006412">
    <property type="term" value="P:translation"/>
    <property type="evidence" value="ECO:0007669"/>
    <property type="project" value="UniProtKB-UniRule"/>
</dbReference>
<evidence type="ECO:0000256" key="3">
    <source>
        <dbReference type="ARBA" id="ARBA00023274"/>
    </source>
</evidence>
<comment type="function">
    <text evidence="4">Binds to the 23S rRNA.</text>
</comment>
<feature type="domain" description="Large ribosomal subunit protein uL15/eL18" evidence="6">
    <location>
        <begin position="72"/>
        <end position="130"/>
    </location>
</feature>
<proteinExistence type="inferred from homology"/>
<accession>A0A1G1ZMY0</accession>
<keyword evidence="3 4" id="KW-0687">Ribonucleoprotein</keyword>
<dbReference type="HAMAP" id="MF_01341">
    <property type="entry name" value="Ribosomal_uL15"/>
    <property type="match status" value="1"/>
</dbReference>
<keyword evidence="4" id="KW-0699">rRNA-binding</keyword>
<dbReference type="EMBL" id="MHJJ01000005">
    <property type="protein sequence ID" value="OGY65962.1"/>
    <property type="molecule type" value="Genomic_DNA"/>
</dbReference>
<dbReference type="InterPro" id="IPR030878">
    <property type="entry name" value="Ribosomal_uL15"/>
</dbReference>
<keyword evidence="4" id="KW-0694">RNA-binding</keyword>
<dbReference type="InterPro" id="IPR036227">
    <property type="entry name" value="Ribosomal_uL15/eL18_sf"/>
</dbReference>
<evidence type="ECO:0000313" key="7">
    <source>
        <dbReference type="EMBL" id="OGY65962.1"/>
    </source>
</evidence>
<evidence type="ECO:0000256" key="5">
    <source>
        <dbReference type="SAM" id="MobiDB-lite"/>
    </source>
</evidence>
<dbReference type="InterPro" id="IPR005749">
    <property type="entry name" value="Ribosomal_uL15_bac-type"/>
</dbReference>
<sequence length="132" mass="14384">MQLHQLQPRHPLKNKKPRVGRGGKRGTTSGRGTKGQKARAGHRIRPAERDYIQRLPKLRGRKNKPKSPKLNVVNVGDLESIIKGGVIDGKILPKTKILGDGEIKKAYQVKNVPVSQSAKKKIEAAGGTVTSS</sequence>
<feature type="compositionally biased region" description="Basic residues" evidence="5">
    <location>
        <begin position="10"/>
        <end position="24"/>
    </location>
</feature>
<dbReference type="PANTHER" id="PTHR12934">
    <property type="entry name" value="50S RIBOSOMAL PROTEIN L15"/>
    <property type="match status" value="1"/>
</dbReference>
<feature type="compositionally biased region" description="Basic residues" evidence="5">
    <location>
        <begin position="34"/>
        <end position="44"/>
    </location>
</feature>
<feature type="region of interest" description="Disordered" evidence="5">
    <location>
        <begin position="1"/>
        <end position="47"/>
    </location>
</feature>
<dbReference type="PANTHER" id="PTHR12934:SF11">
    <property type="entry name" value="LARGE RIBOSOMAL SUBUNIT PROTEIN UL15M"/>
    <property type="match status" value="1"/>
</dbReference>
<dbReference type="Pfam" id="PF00828">
    <property type="entry name" value="Ribosomal_L27A"/>
    <property type="match status" value="1"/>
</dbReference>
<comment type="subunit">
    <text evidence="4">Part of the 50S ribosomal subunit.</text>
</comment>
<dbReference type="InterPro" id="IPR021131">
    <property type="entry name" value="Ribosomal_uL15/eL18"/>
</dbReference>
<keyword evidence="2 4" id="KW-0689">Ribosomal protein</keyword>
<evidence type="ECO:0000259" key="6">
    <source>
        <dbReference type="Pfam" id="PF00828"/>
    </source>
</evidence>